<name>A0A2S0HY49_9FLAO</name>
<keyword evidence="2" id="KW-1185">Reference proteome</keyword>
<dbReference type="EMBL" id="CP027062">
    <property type="protein sequence ID" value="AVI51484.1"/>
    <property type="molecule type" value="Genomic_DNA"/>
</dbReference>
<gene>
    <name evidence="1" type="ORF">C5O00_09995</name>
</gene>
<dbReference type="Proteomes" id="UP000238442">
    <property type="component" value="Chromosome"/>
</dbReference>
<accession>A0A2S0HY49</accession>
<dbReference type="RefSeq" id="WP_105216724.1">
    <property type="nucleotide sequence ID" value="NZ_CP027062.1"/>
</dbReference>
<organism evidence="1 2">
    <name type="scientific">Pukyongia salina</name>
    <dbReference type="NCBI Taxonomy" id="2094025"/>
    <lineage>
        <taxon>Bacteria</taxon>
        <taxon>Pseudomonadati</taxon>
        <taxon>Bacteroidota</taxon>
        <taxon>Flavobacteriia</taxon>
        <taxon>Flavobacteriales</taxon>
        <taxon>Flavobacteriaceae</taxon>
        <taxon>Pukyongia</taxon>
    </lineage>
</organism>
<sequence length="78" mass="9135">MELIKLIWDFRGPDAAAIASHHAKHLTEFIKMEQIPNSRSGTESISEMHQIAFMITEKLRMQEMREKLKPHRGQLYSN</sequence>
<reference evidence="1 2" key="1">
    <citation type="submission" date="2018-02" db="EMBL/GenBank/DDBJ databases">
        <title>Genomic analysis of the strain RR4-38 isolated from a seawater recirculating aquaculture system.</title>
        <authorList>
            <person name="Kim Y.-S."/>
            <person name="Jang Y.H."/>
            <person name="Kim K.-H."/>
        </authorList>
    </citation>
    <scope>NUCLEOTIDE SEQUENCE [LARGE SCALE GENOMIC DNA]</scope>
    <source>
        <strain evidence="1 2">RR4-38</strain>
    </source>
</reference>
<evidence type="ECO:0000313" key="2">
    <source>
        <dbReference type="Proteomes" id="UP000238442"/>
    </source>
</evidence>
<dbReference type="AlphaFoldDB" id="A0A2S0HY49"/>
<evidence type="ECO:0000313" key="1">
    <source>
        <dbReference type="EMBL" id="AVI51484.1"/>
    </source>
</evidence>
<proteinExistence type="predicted"/>
<dbReference type="OrthoDB" id="1445783at2"/>
<dbReference type="KEGG" id="aue:C5O00_09995"/>
<protein>
    <submittedName>
        <fullName evidence="1">Uncharacterized protein</fullName>
    </submittedName>
</protein>